<name>A0A383AP83_9ZZZZ</name>
<dbReference type="EMBL" id="UINC01193415">
    <property type="protein sequence ID" value="SVE09025.1"/>
    <property type="molecule type" value="Genomic_DNA"/>
</dbReference>
<gene>
    <name evidence="2" type="ORF">METZ01_LOCUS461879</name>
</gene>
<protein>
    <submittedName>
        <fullName evidence="2">Uncharacterized protein</fullName>
    </submittedName>
</protein>
<evidence type="ECO:0000313" key="2">
    <source>
        <dbReference type="EMBL" id="SVE09025.1"/>
    </source>
</evidence>
<sequence length="39" mass="4390">MREQLRAVFNLKEDIGEQHNLTKSGSPAHGPIEAMAKER</sequence>
<organism evidence="2">
    <name type="scientific">marine metagenome</name>
    <dbReference type="NCBI Taxonomy" id="408172"/>
    <lineage>
        <taxon>unclassified sequences</taxon>
        <taxon>metagenomes</taxon>
        <taxon>ecological metagenomes</taxon>
    </lineage>
</organism>
<accession>A0A383AP83</accession>
<dbReference type="AlphaFoldDB" id="A0A383AP83"/>
<evidence type="ECO:0000256" key="1">
    <source>
        <dbReference type="SAM" id="MobiDB-lite"/>
    </source>
</evidence>
<feature type="region of interest" description="Disordered" evidence="1">
    <location>
        <begin position="16"/>
        <end position="39"/>
    </location>
</feature>
<proteinExistence type="predicted"/>
<reference evidence="2" key="1">
    <citation type="submission" date="2018-05" db="EMBL/GenBank/DDBJ databases">
        <authorList>
            <person name="Lanie J.A."/>
            <person name="Ng W.-L."/>
            <person name="Kazmierczak K.M."/>
            <person name="Andrzejewski T.M."/>
            <person name="Davidsen T.M."/>
            <person name="Wayne K.J."/>
            <person name="Tettelin H."/>
            <person name="Glass J.I."/>
            <person name="Rusch D."/>
            <person name="Podicherti R."/>
            <person name="Tsui H.-C.T."/>
            <person name="Winkler M.E."/>
        </authorList>
    </citation>
    <scope>NUCLEOTIDE SEQUENCE</scope>
</reference>